<dbReference type="InterPro" id="IPR051198">
    <property type="entry name" value="BchE-like"/>
</dbReference>
<dbReference type="Pfam" id="PF13282">
    <property type="entry name" value="DUF4070"/>
    <property type="match status" value="1"/>
</dbReference>
<feature type="non-terminal residue" evidence="7">
    <location>
        <position position="1"/>
    </location>
</feature>
<feature type="domain" description="DUF4070" evidence="6">
    <location>
        <begin position="38"/>
        <end position="169"/>
    </location>
</feature>
<comment type="cofactor">
    <cofactor evidence="1">
        <name>[4Fe-4S] cluster</name>
        <dbReference type="ChEBI" id="CHEBI:49883"/>
    </cofactor>
</comment>
<dbReference type="GO" id="GO:0046872">
    <property type="term" value="F:metal ion binding"/>
    <property type="evidence" value="ECO:0007669"/>
    <property type="project" value="UniProtKB-KW"/>
</dbReference>
<dbReference type="GO" id="GO:0051536">
    <property type="term" value="F:iron-sulfur cluster binding"/>
    <property type="evidence" value="ECO:0007669"/>
    <property type="project" value="UniProtKB-KW"/>
</dbReference>
<dbReference type="PANTHER" id="PTHR43409">
    <property type="entry name" value="ANAEROBIC MAGNESIUM-PROTOPORPHYRIN IX MONOMETHYL ESTER CYCLASE-RELATED"/>
    <property type="match status" value="1"/>
</dbReference>
<proteinExistence type="predicted"/>
<dbReference type="InterPro" id="IPR025274">
    <property type="entry name" value="DUF4070"/>
</dbReference>
<name>X1MIA0_9ZZZZ</name>
<organism evidence="7">
    <name type="scientific">marine sediment metagenome</name>
    <dbReference type="NCBI Taxonomy" id="412755"/>
    <lineage>
        <taxon>unclassified sequences</taxon>
        <taxon>metagenomes</taxon>
        <taxon>ecological metagenomes</taxon>
    </lineage>
</organism>
<reference evidence="7" key="1">
    <citation type="journal article" date="2014" name="Front. Microbiol.">
        <title>High frequency of phylogenetically diverse reductive dehalogenase-homologous genes in deep subseafloor sedimentary metagenomes.</title>
        <authorList>
            <person name="Kawai M."/>
            <person name="Futagami T."/>
            <person name="Toyoda A."/>
            <person name="Takaki Y."/>
            <person name="Nishi S."/>
            <person name="Hori S."/>
            <person name="Arai W."/>
            <person name="Tsubouchi T."/>
            <person name="Morono Y."/>
            <person name="Uchiyama I."/>
            <person name="Ito T."/>
            <person name="Fujiyama A."/>
            <person name="Inagaki F."/>
            <person name="Takami H."/>
        </authorList>
    </citation>
    <scope>NUCLEOTIDE SEQUENCE</scope>
    <source>
        <strain evidence="7">Expedition CK06-06</strain>
    </source>
</reference>
<evidence type="ECO:0000256" key="3">
    <source>
        <dbReference type="ARBA" id="ARBA00022723"/>
    </source>
</evidence>
<dbReference type="GO" id="GO:0005829">
    <property type="term" value="C:cytosol"/>
    <property type="evidence" value="ECO:0007669"/>
    <property type="project" value="TreeGrafter"/>
</dbReference>
<dbReference type="AlphaFoldDB" id="X1MIA0"/>
<keyword evidence="3" id="KW-0479">Metal-binding</keyword>
<evidence type="ECO:0000256" key="1">
    <source>
        <dbReference type="ARBA" id="ARBA00001966"/>
    </source>
</evidence>
<evidence type="ECO:0000313" key="7">
    <source>
        <dbReference type="EMBL" id="GAI30973.1"/>
    </source>
</evidence>
<keyword evidence="5" id="KW-0411">Iron-sulfur</keyword>
<sequence>IVGFDNDGPSIFQRQIDFIQKSGVVTAMVSVLTALPKTRLYERLLKANRLTGEASGNNTKSSELNFIPTMGTETLLKGHKQILDTIYSPKFYYARTTTFLKQYKPMKGKRARLRLYHIRALLSSMWILGVKKSGRFYYWRFFLQSLIRRPKLFPYAVGLSVIGIHFRTIS</sequence>
<protein>
    <recommendedName>
        <fullName evidence="6">DUF4070 domain-containing protein</fullName>
    </recommendedName>
</protein>
<dbReference type="PANTHER" id="PTHR43409:SF3">
    <property type="entry name" value="HYPOTHETICAL METHYLTRANSFERASE"/>
    <property type="match status" value="1"/>
</dbReference>
<comment type="caution">
    <text evidence="7">The sequence shown here is derived from an EMBL/GenBank/DDBJ whole genome shotgun (WGS) entry which is preliminary data.</text>
</comment>
<evidence type="ECO:0000256" key="4">
    <source>
        <dbReference type="ARBA" id="ARBA00023004"/>
    </source>
</evidence>
<evidence type="ECO:0000256" key="5">
    <source>
        <dbReference type="ARBA" id="ARBA00023014"/>
    </source>
</evidence>
<gene>
    <name evidence="7" type="ORF">S06H3_32695</name>
</gene>
<accession>X1MIA0</accession>
<keyword evidence="4" id="KW-0408">Iron</keyword>
<evidence type="ECO:0000256" key="2">
    <source>
        <dbReference type="ARBA" id="ARBA00022691"/>
    </source>
</evidence>
<dbReference type="EMBL" id="BARV01019457">
    <property type="protein sequence ID" value="GAI30973.1"/>
    <property type="molecule type" value="Genomic_DNA"/>
</dbReference>
<keyword evidence="2" id="KW-0949">S-adenosyl-L-methionine</keyword>
<evidence type="ECO:0000259" key="6">
    <source>
        <dbReference type="Pfam" id="PF13282"/>
    </source>
</evidence>